<evidence type="ECO:0000256" key="1">
    <source>
        <dbReference type="SAM" id="MobiDB-lite"/>
    </source>
</evidence>
<sequence length="356" mass="37811">MKNPRACGHPKPIRNCPADRVGSQEGNDVQVHPVSGVWGPEELTGLSGTVDDQTDEEAGGGGERDSPSILEQWFPQLFASKRPEVIAVGPPLIGPKTADKANLMTGPTGEGDTPRMMDDTMAPLSAGSSSAAGGTSSPSNRSPPSVPAHGFVRADSQPIEMFDGSTTPDAAGGDQLKGGQRAFSSLAAPFVPSMSMSMSSIKPLEPPHIFPSGGADGGAPFLKPFLNHTHDGPAPPPPHVPQPSAIFPSLLIYSMAWPEHAIPHGALSFGLVKEQLVPWIRHFVPSYPGKVLKRLRSQRFPSDVIAFFGPIDGADLSIRNGQLRHQAARHEQMTSLNRTTAVVPETVGYRREADQR</sequence>
<feature type="region of interest" description="Disordered" evidence="1">
    <location>
        <begin position="90"/>
        <end position="151"/>
    </location>
</feature>
<keyword evidence="3" id="KW-1185">Reference proteome</keyword>
<feature type="compositionally biased region" description="Low complexity" evidence="1">
    <location>
        <begin position="125"/>
        <end position="143"/>
    </location>
</feature>
<dbReference type="VEuPathDB" id="CryptoDB:Vbra_19874"/>
<reference evidence="2" key="1">
    <citation type="submission" date="2014-11" db="EMBL/GenBank/DDBJ databases">
        <authorList>
            <person name="Zhu J."/>
            <person name="Qi W."/>
            <person name="Song R."/>
        </authorList>
    </citation>
    <scope>NUCLEOTIDE SEQUENCE [LARGE SCALE GENOMIC DNA]</scope>
</reference>
<dbReference type="EMBL" id="CDMY01001057">
    <property type="protein sequence ID" value="CEM39975.1"/>
    <property type="molecule type" value="Genomic_DNA"/>
</dbReference>
<organism evidence="2 3">
    <name type="scientific">Vitrella brassicaformis (strain CCMP3155)</name>
    <dbReference type="NCBI Taxonomy" id="1169540"/>
    <lineage>
        <taxon>Eukaryota</taxon>
        <taxon>Sar</taxon>
        <taxon>Alveolata</taxon>
        <taxon>Colpodellida</taxon>
        <taxon>Vitrellaceae</taxon>
        <taxon>Vitrella</taxon>
    </lineage>
</organism>
<accession>A0A0G4H8A7</accession>
<proteinExistence type="predicted"/>
<gene>
    <name evidence="2" type="ORF">Vbra_19874</name>
</gene>
<name>A0A0G4H8A7_VITBC</name>
<dbReference type="InParanoid" id="A0A0G4H8A7"/>
<dbReference type="AlphaFoldDB" id="A0A0G4H8A7"/>
<evidence type="ECO:0000313" key="3">
    <source>
        <dbReference type="Proteomes" id="UP000041254"/>
    </source>
</evidence>
<evidence type="ECO:0000313" key="2">
    <source>
        <dbReference type="EMBL" id="CEM39975.1"/>
    </source>
</evidence>
<protein>
    <submittedName>
        <fullName evidence="2">Uncharacterized protein</fullName>
    </submittedName>
</protein>
<dbReference type="Proteomes" id="UP000041254">
    <property type="component" value="Unassembled WGS sequence"/>
</dbReference>
<feature type="region of interest" description="Disordered" evidence="1">
    <location>
        <begin position="1"/>
        <end position="69"/>
    </location>
</feature>